<dbReference type="OrthoDB" id="7396853at2759"/>
<dbReference type="PANTHER" id="PTHR30096:SF0">
    <property type="entry name" value="4,5-DOPA DIOXYGENASE EXTRADIOL-LIKE PROTEIN"/>
    <property type="match status" value="1"/>
</dbReference>
<dbReference type="Pfam" id="PF02900">
    <property type="entry name" value="LigB"/>
    <property type="match status" value="1"/>
</dbReference>
<evidence type="ECO:0000256" key="3">
    <source>
        <dbReference type="ARBA" id="ARBA00022723"/>
    </source>
</evidence>
<comment type="caution">
    <text evidence="7">The sequence shown here is derived from an EMBL/GenBank/DDBJ whole genome shotgun (WGS) entry which is preliminary data.</text>
</comment>
<proteinExistence type="inferred from homology"/>
<dbReference type="GO" id="GO:0008198">
    <property type="term" value="F:ferrous iron binding"/>
    <property type="evidence" value="ECO:0007669"/>
    <property type="project" value="InterPro"/>
</dbReference>
<dbReference type="SUPFAM" id="SSF53213">
    <property type="entry name" value="LigB-like"/>
    <property type="match status" value="1"/>
</dbReference>
<dbReference type="InterPro" id="IPR004183">
    <property type="entry name" value="Xdiol_dOase_suB"/>
</dbReference>
<dbReference type="GO" id="GO:0008270">
    <property type="term" value="F:zinc ion binding"/>
    <property type="evidence" value="ECO:0007669"/>
    <property type="project" value="InterPro"/>
</dbReference>
<comment type="cofactor">
    <cofactor evidence="1">
        <name>Zn(2+)</name>
        <dbReference type="ChEBI" id="CHEBI:29105"/>
    </cofactor>
</comment>
<dbReference type="AlphaFoldDB" id="A0A3D8SF07"/>
<comment type="similarity">
    <text evidence="2">Belongs to the DODA-type extradiol aromatic ring-opening dioxygenase family.</text>
</comment>
<dbReference type="EMBL" id="PDLM01000002">
    <property type="protein sequence ID" value="RDW84925.1"/>
    <property type="molecule type" value="Genomic_DNA"/>
</dbReference>
<evidence type="ECO:0000313" key="8">
    <source>
        <dbReference type="Proteomes" id="UP000256645"/>
    </source>
</evidence>
<evidence type="ECO:0000256" key="2">
    <source>
        <dbReference type="ARBA" id="ARBA00007581"/>
    </source>
</evidence>
<evidence type="ECO:0000256" key="4">
    <source>
        <dbReference type="ARBA" id="ARBA00022833"/>
    </source>
</evidence>
<evidence type="ECO:0000256" key="1">
    <source>
        <dbReference type="ARBA" id="ARBA00001947"/>
    </source>
</evidence>
<feature type="domain" description="Extradiol ring-cleavage dioxygenase class III enzyme subunit B" evidence="6">
    <location>
        <begin position="6"/>
        <end position="267"/>
    </location>
</feature>
<name>A0A3D8SF07_9HELO</name>
<dbReference type="CDD" id="cd07363">
    <property type="entry name" value="45_DOPA_Dioxygenase"/>
    <property type="match status" value="1"/>
</dbReference>
<keyword evidence="8" id="KW-1185">Reference proteome</keyword>
<evidence type="ECO:0000259" key="6">
    <source>
        <dbReference type="Pfam" id="PF02900"/>
    </source>
</evidence>
<gene>
    <name evidence="7" type="ORF">BP6252_02515</name>
</gene>
<organism evidence="7 8">
    <name type="scientific">Coleophoma cylindrospora</name>
    <dbReference type="NCBI Taxonomy" id="1849047"/>
    <lineage>
        <taxon>Eukaryota</taxon>
        <taxon>Fungi</taxon>
        <taxon>Dikarya</taxon>
        <taxon>Ascomycota</taxon>
        <taxon>Pezizomycotina</taxon>
        <taxon>Leotiomycetes</taxon>
        <taxon>Helotiales</taxon>
        <taxon>Dermateaceae</taxon>
        <taxon>Coleophoma</taxon>
    </lineage>
</organism>
<dbReference type="Gene3D" id="3.40.830.10">
    <property type="entry name" value="LigB-like"/>
    <property type="match status" value="1"/>
</dbReference>
<dbReference type="Proteomes" id="UP000256645">
    <property type="component" value="Unassembled WGS sequence"/>
</dbReference>
<dbReference type="PANTHER" id="PTHR30096">
    <property type="entry name" value="4,5-DOPA DIOXYGENASE EXTRADIOL-LIKE PROTEIN"/>
    <property type="match status" value="1"/>
</dbReference>
<dbReference type="GO" id="GO:0016702">
    <property type="term" value="F:oxidoreductase activity, acting on single donors with incorporation of molecular oxygen, incorporation of two atoms of oxygen"/>
    <property type="evidence" value="ECO:0007669"/>
    <property type="project" value="UniProtKB-ARBA"/>
</dbReference>
<reference evidence="7 8" key="1">
    <citation type="journal article" date="2018" name="IMA Fungus">
        <title>IMA Genome-F 9: Draft genome sequence of Annulohypoxylon stygium, Aspergillus mulundensis, Berkeleyomyces basicola (syn. Thielaviopsis basicola), Ceratocystis smalleyi, two Cercospora beticola strains, Coleophoma cylindrospora, Fusarium fracticaudum, Phialophora cf. hyalina, and Morchella septimelata.</title>
        <authorList>
            <person name="Wingfield B.D."/>
            <person name="Bills G.F."/>
            <person name="Dong Y."/>
            <person name="Huang W."/>
            <person name="Nel W.J."/>
            <person name="Swalarsk-Parry B.S."/>
            <person name="Vaghefi N."/>
            <person name="Wilken P.M."/>
            <person name="An Z."/>
            <person name="de Beer Z.W."/>
            <person name="De Vos L."/>
            <person name="Chen L."/>
            <person name="Duong T.A."/>
            <person name="Gao Y."/>
            <person name="Hammerbacher A."/>
            <person name="Kikkert J.R."/>
            <person name="Li Y."/>
            <person name="Li H."/>
            <person name="Li K."/>
            <person name="Li Q."/>
            <person name="Liu X."/>
            <person name="Ma X."/>
            <person name="Naidoo K."/>
            <person name="Pethybridge S.J."/>
            <person name="Sun J."/>
            <person name="Steenkamp E.T."/>
            <person name="van der Nest M.A."/>
            <person name="van Wyk S."/>
            <person name="Wingfield M.J."/>
            <person name="Xiong C."/>
            <person name="Yue Q."/>
            <person name="Zhang X."/>
        </authorList>
    </citation>
    <scope>NUCLEOTIDE SEQUENCE [LARGE SCALE GENOMIC DNA]</scope>
    <source>
        <strain evidence="7 8">BP6252</strain>
    </source>
</reference>
<evidence type="ECO:0000313" key="7">
    <source>
        <dbReference type="EMBL" id="RDW84925.1"/>
    </source>
</evidence>
<keyword evidence="4" id="KW-0862">Zinc</keyword>
<keyword evidence="5" id="KW-0560">Oxidoreductase</keyword>
<dbReference type="InterPro" id="IPR014436">
    <property type="entry name" value="Extradiol_dOase_DODA"/>
</dbReference>
<keyword evidence="7" id="KW-0223">Dioxygenase</keyword>
<evidence type="ECO:0000256" key="5">
    <source>
        <dbReference type="ARBA" id="ARBA00023002"/>
    </source>
</evidence>
<sequence length="286" mass="30781">MSRAPAVCIPHGGGPMGVLGDPSHNALNQSFRTTLRKVLKLGTPEQPRAIVIVTAHWTTNIPTVSNGKKHDLFYDYGGFPRVAYELNYNAPGEPEVAKEILKLLNDAGLEAKGDGTRGESFLLISADISGWDHGTFCPLILIHPEADIPVVQLSVLASEDPAQHLQMGAALSSLRSQNIAIIGSGFASMHNIRLMMSGQASAPAFRQKSAAWTGALNAALSKTDPAERAAALKGWREFPNAFDMHPRGAAEHFLPLLVAAGAGAEGECKMYADEFLGFDAWTYYWE</sequence>
<keyword evidence="3" id="KW-0479">Metal-binding</keyword>
<accession>A0A3D8SF07</accession>
<protein>
    <submittedName>
        <fullName evidence="7">Extradiol ring-cleavage dioxygenase class III enzyme subunit B</fullName>
    </submittedName>
</protein>
<dbReference type="PIRSF" id="PIRSF006157">
    <property type="entry name" value="Doxgns_DODA"/>
    <property type="match status" value="1"/>
</dbReference>